<gene>
    <name evidence="2" type="ORF">BKA15_002357</name>
</gene>
<dbReference type="NCBIfam" id="TIGR03725">
    <property type="entry name" value="T6A_YeaZ"/>
    <property type="match status" value="1"/>
</dbReference>
<dbReference type="RefSeq" id="WP_179750901.1">
    <property type="nucleotide sequence ID" value="NZ_JACCBU010000001.1"/>
</dbReference>
<protein>
    <submittedName>
        <fullName evidence="2">tRNA threonylcarbamoyl adenosine modification protein YeaZ</fullName>
    </submittedName>
</protein>
<dbReference type="AlphaFoldDB" id="A0A7Y9I668"/>
<comment type="caution">
    <text evidence="2">The sequence shown here is derived from an EMBL/GenBank/DDBJ whole genome shotgun (WGS) entry which is preliminary data.</text>
</comment>
<name>A0A7Y9I668_9ACTN</name>
<dbReference type="CDD" id="cd24032">
    <property type="entry name" value="ASKHA_NBD_TsaB"/>
    <property type="match status" value="1"/>
</dbReference>
<organism evidence="2 3">
    <name type="scientific">Microlunatus parietis</name>
    <dbReference type="NCBI Taxonomy" id="682979"/>
    <lineage>
        <taxon>Bacteria</taxon>
        <taxon>Bacillati</taxon>
        <taxon>Actinomycetota</taxon>
        <taxon>Actinomycetes</taxon>
        <taxon>Propionibacteriales</taxon>
        <taxon>Propionibacteriaceae</taxon>
        <taxon>Microlunatus</taxon>
    </lineage>
</organism>
<dbReference type="Gene3D" id="3.30.420.40">
    <property type="match status" value="2"/>
</dbReference>
<evidence type="ECO:0000259" key="1">
    <source>
        <dbReference type="Pfam" id="PF00814"/>
    </source>
</evidence>
<accession>A0A7Y9I668</accession>
<dbReference type="InterPro" id="IPR000905">
    <property type="entry name" value="Gcp-like_dom"/>
</dbReference>
<sequence>MPTEAYVLGIDTSTVATVGLARGGTVLGRATAPDRMKHAEHLIGLLDQVCADAGIDPRDRKLERRLVIGVGPGPFTGLRVGIITARTLGLTLGIEVRGVCSLDVLAAQAVAEAGPAGEFVIATDARRREVYWARYDASGRRLTGPEVGSPDRVPDLPCYGPATAVYRDRLNGAGPELILDGGTLAASGLGLPDVGLEPLYLRRPDAVEPSRPKSVLAANRRRS</sequence>
<dbReference type="InterPro" id="IPR022496">
    <property type="entry name" value="T6A_TsaB"/>
</dbReference>
<dbReference type="Proteomes" id="UP000569914">
    <property type="component" value="Unassembled WGS sequence"/>
</dbReference>
<dbReference type="GO" id="GO:0002949">
    <property type="term" value="P:tRNA threonylcarbamoyladenosine modification"/>
    <property type="evidence" value="ECO:0007669"/>
    <property type="project" value="InterPro"/>
</dbReference>
<dbReference type="InterPro" id="IPR043129">
    <property type="entry name" value="ATPase_NBD"/>
</dbReference>
<dbReference type="EMBL" id="JACCBU010000001">
    <property type="protein sequence ID" value="NYE71028.1"/>
    <property type="molecule type" value="Genomic_DNA"/>
</dbReference>
<reference evidence="2 3" key="1">
    <citation type="submission" date="2020-07" db="EMBL/GenBank/DDBJ databases">
        <title>Sequencing the genomes of 1000 actinobacteria strains.</title>
        <authorList>
            <person name="Klenk H.-P."/>
        </authorList>
    </citation>
    <scope>NUCLEOTIDE SEQUENCE [LARGE SCALE GENOMIC DNA]</scope>
    <source>
        <strain evidence="2 3">DSM 22083</strain>
    </source>
</reference>
<feature type="domain" description="Gcp-like" evidence="1">
    <location>
        <begin position="37"/>
        <end position="158"/>
    </location>
</feature>
<keyword evidence="3" id="KW-1185">Reference proteome</keyword>
<proteinExistence type="predicted"/>
<evidence type="ECO:0000313" key="3">
    <source>
        <dbReference type="Proteomes" id="UP000569914"/>
    </source>
</evidence>
<dbReference type="SUPFAM" id="SSF53067">
    <property type="entry name" value="Actin-like ATPase domain"/>
    <property type="match status" value="2"/>
</dbReference>
<evidence type="ECO:0000313" key="2">
    <source>
        <dbReference type="EMBL" id="NYE71028.1"/>
    </source>
</evidence>
<dbReference type="Pfam" id="PF00814">
    <property type="entry name" value="TsaD"/>
    <property type="match status" value="1"/>
</dbReference>